<protein>
    <submittedName>
        <fullName evidence="2">Uncharacterized protein</fullName>
    </submittedName>
</protein>
<proteinExistence type="predicted"/>
<reference evidence="2" key="1">
    <citation type="submission" date="2014-09" db="EMBL/GenBank/DDBJ databases">
        <authorList>
            <person name="Magalhaes I.L.F."/>
            <person name="Oliveira U."/>
            <person name="Santos F.R."/>
            <person name="Vidigal T.H.D.A."/>
            <person name="Brescovit A.D."/>
            <person name="Santos A.J."/>
        </authorList>
    </citation>
    <scope>NUCLEOTIDE SEQUENCE</scope>
    <source>
        <tissue evidence="2">Shoot tissue taken approximately 20 cm above the soil surface</tissue>
    </source>
</reference>
<sequence length="33" mass="3886">MEYSWYTGRIRGSSANARRARSQATTVPEWLRK</sequence>
<organism evidence="2">
    <name type="scientific">Arundo donax</name>
    <name type="common">Giant reed</name>
    <name type="synonym">Donax arundinaceus</name>
    <dbReference type="NCBI Taxonomy" id="35708"/>
    <lineage>
        <taxon>Eukaryota</taxon>
        <taxon>Viridiplantae</taxon>
        <taxon>Streptophyta</taxon>
        <taxon>Embryophyta</taxon>
        <taxon>Tracheophyta</taxon>
        <taxon>Spermatophyta</taxon>
        <taxon>Magnoliopsida</taxon>
        <taxon>Liliopsida</taxon>
        <taxon>Poales</taxon>
        <taxon>Poaceae</taxon>
        <taxon>PACMAD clade</taxon>
        <taxon>Arundinoideae</taxon>
        <taxon>Arundineae</taxon>
        <taxon>Arundo</taxon>
    </lineage>
</organism>
<name>A0A0A9FGG1_ARUDO</name>
<feature type="region of interest" description="Disordered" evidence="1">
    <location>
        <begin position="13"/>
        <end position="33"/>
    </location>
</feature>
<reference evidence="2" key="2">
    <citation type="journal article" date="2015" name="Data Brief">
        <title>Shoot transcriptome of the giant reed, Arundo donax.</title>
        <authorList>
            <person name="Barrero R.A."/>
            <person name="Guerrero F.D."/>
            <person name="Moolhuijzen P."/>
            <person name="Goolsby J.A."/>
            <person name="Tidwell J."/>
            <person name="Bellgard S.E."/>
            <person name="Bellgard M.I."/>
        </authorList>
    </citation>
    <scope>NUCLEOTIDE SEQUENCE</scope>
    <source>
        <tissue evidence="2">Shoot tissue taken approximately 20 cm above the soil surface</tissue>
    </source>
</reference>
<accession>A0A0A9FGG1</accession>
<dbReference type="EMBL" id="GBRH01187567">
    <property type="protein sequence ID" value="JAE10329.1"/>
    <property type="molecule type" value="Transcribed_RNA"/>
</dbReference>
<evidence type="ECO:0000313" key="2">
    <source>
        <dbReference type="EMBL" id="JAE10329.1"/>
    </source>
</evidence>
<evidence type="ECO:0000256" key="1">
    <source>
        <dbReference type="SAM" id="MobiDB-lite"/>
    </source>
</evidence>
<dbReference type="AlphaFoldDB" id="A0A0A9FGG1"/>